<comment type="caution">
    <text evidence="1">The sequence shown here is derived from an EMBL/GenBank/DDBJ whole genome shotgun (WGS) entry which is preliminary data.</text>
</comment>
<dbReference type="RefSeq" id="WP_264208129.1">
    <property type="nucleotide sequence ID" value="NZ_JAOZEW010000026.1"/>
</dbReference>
<dbReference type="InterPro" id="IPR058240">
    <property type="entry name" value="rSAM_sf"/>
</dbReference>
<name>A0A9X2YWX1_9FLAO</name>
<dbReference type="Proteomes" id="UP001151079">
    <property type="component" value="Unassembled WGS sequence"/>
</dbReference>
<dbReference type="NCBIfam" id="TIGR04193">
    <property type="entry name" value="SPASM_w_grasp"/>
    <property type="match status" value="1"/>
</dbReference>
<dbReference type="InterPro" id="IPR026497">
    <property type="entry name" value="GRASP-with-SPASM"/>
</dbReference>
<protein>
    <submittedName>
        <fullName evidence="1">Grasp-with-spasm system SPASM domain peptide maturase</fullName>
    </submittedName>
</protein>
<keyword evidence="2" id="KW-1185">Reference proteome</keyword>
<dbReference type="Gene3D" id="3.20.20.70">
    <property type="entry name" value="Aldolase class I"/>
    <property type="match status" value="1"/>
</dbReference>
<evidence type="ECO:0000313" key="2">
    <source>
        <dbReference type="Proteomes" id="UP001151079"/>
    </source>
</evidence>
<evidence type="ECO:0000313" key="1">
    <source>
        <dbReference type="EMBL" id="MCV9930048.1"/>
    </source>
</evidence>
<gene>
    <name evidence="1" type="primary">gwsS</name>
    <name evidence="1" type="ORF">OIU83_20475</name>
</gene>
<sequence length="339" mass="39821">MINKEFKLFSNCLTVKGLNRGVIIDVQRKTYHVFSNQIIDFVNEYSGEKIYNLFNDFKEYKVILKKYMQYFLDNELAIITNDSSQFPAISHSFDRPYSIDTIILDMNLSKESISDLLKLKVDDLGISCLKLVAEVFDEKKTIEILRLLETTKIKTIVIFIKYTKGIENKVLRFDSKFSRLVEIVFYNVDGLDLLKGWAGKKFVYEKKSLNEILTMKVQNQDDFVLNLEAFNESLIYNSAYNRTIYIDENGNVKRYLGDKLSFGHIDYVDLNNVVENEGFSEFWKITKDKITICRDCEFRYICPDGSIPFKQKDTDLFFSTNLKCNYDPYKNEWLNLNNN</sequence>
<organism evidence="1 2">
    <name type="scientific">Flavobacterium shii</name>
    <dbReference type="NCBI Taxonomy" id="2987687"/>
    <lineage>
        <taxon>Bacteria</taxon>
        <taxon>Pseudomonadati</taxon>
        <taxon>Bacteroidota</taxon>
        <taxon>Flavobacteriia</taxon>
        <taxon>Flavobacteriales</taxon>
        <taxon>Flavobacteriaceae</taxon>
        <taxon>Flavobacterium</taxon>
    </lineage>
</organism>
<dbReference type="InterPro" id="IPR013785">
    <property type="entry name" value="Aldolase_TIM"/>
</dbReference>
<dbReference type="EMBL" id="JAOZEW010000026">
    <property type="protein sequence ID" value="MCV9930048.1"/>
    <property type="molecule type" value="Genomic_DNA"/>
</dbReference>
<proteinExistence type="predicted"/>
<reference evidence="1" key="1">
    <citation type="submission" date="2022-10" db="EMBL/GenBank/DDBJ databases">
        <title>Two novel species of Flavobacterium.</title>
        <authorList>
            <person name="Liu Q."/>
            <person name="Xin Y.-H."/>
        </authorList>
    </citation>
    <scope>NUCLEOTIDE SEQUENCE</scope>
    <source>
        <strain evidence="1">LS1R49</strain>
    </source>
</reference>
<dbReference type="SUPFAM" id="SSF102114">
    <property type="entry name" value="Radical SAM enzymes"/>
    <property type="match status" value="1"/>
</dbReference>
<accession>A0A9X2YWX1</accession>
<dbReference type="AlphaFoldDB" id="A0A9X2YWX1"/>